<evidence type="ECO:0000256" key="1">
    <source>
        <dbReference type="ARBA" id="ARBA00004651"/>
    </source>
</evidence>
<dbReference type="Pfam" id="PF05977">
    <property type="entry name" value="MFS_3"/>
    <property type="match status" value="1"/>
</dbReference>
<evidence type="ECO:0000256" key="5">
    <source>
        <dbReference type="ARBA" id="ARBA00022989"/>
    </source>
</evidence>
<evidence type="ECO:0000256" key="2">
    <source>
        <dbReference type="ARBA" id="ARBA00022448"/>
    </source>
</evidence>
<reference evidence="8 9" key="1">
    <citation type="journal article" date="2016" name="Antonie Van Leeuwenhoek">
        <title>Dongia soli sp. nov., isolated from soil from Dokdo, Korea.</title>
        <authorList>
            <person name="Kim D.U."/>
            <person name="Lee H."/>
            <person name="Kim H."/>
            <person name="Kim S.G."/>
            <person name="Ka J.O."/>
        </authorList>
    </citation>
    <scope>NUCLEOTIDE SEQUENCE [LARGE SCALE GENOMIC DNA]</scope>
    <source>
        <strain evidence="8 9">D78</strain>
    </source>
</reference>
<feature type="transmembrane region" description="Helical" evidence="7">
    <location>
        <begin position="12"/>
        <end position="37"/>
    </location>
</feature>
<feature type="transmembrane region" description="Helical" evidence="7">
    <location>
        <begin position="139"/>
        <end position="162"/>
    </location>
</feature>
<dbReference type="CDD" id="cd06173">
    <property type="entry name" value="MFS_MefA_like"/>
    <property type="match status" value="1"/>
</dbReference>
<dbReference type="Proteomes" id="UP001279642">
    <property type="component" value="Unassembled WGS sequence"/>
</dbReference>
<keyword evidence="9" id="KW-1185">Reference proteome</keyword>
<dbReference type="SUPFAM" id="SSF103473">
    <property type="entry name" value="MFS general substrate transporter"/>
    <property type="match status" value="1"/>
</dbReference>
<name>A0ABU5EC46_9PROT</name>
<evidence type="ECO:0000256" key="3">
    <source>
        <dbReference type="ARBA" id="ARBA00022475"/>
    </source>
</evidence>
<dbReference type="RefSeq" id="WP_320508164.1">
    <property type="nucleotide sequence ID" value="NZ_JAXCLW010000002.1"/>
</dbReference>
<feature type="transmembrane region" description="Helical" evidence="7">
    <location>
        <begin position="253"/>
        <end position="270"/>
    </location>
</feature>
<evidence type="ECO:0000256" key="6">
    <source>
        <dbReference type="ARBA" id="ARBA00023136"/>
    </source>
</evidence>
<keyword evidence="5 7" id="KW-1133">Transmembrane helix</keyword>
<dbReference type="PANTHER" id="PTHR23513">
    <property type="entry name" value="INTEGRAL MEMBRANE EFFLUX PROTEIN-RELATED"/>
    <property type="match status" value="1"/>
</dbReference>
<accession>A0ABU5EC46</accession>
<gene>
    <name evidence="8" type="ORF">SMD27_09685</name>
</gene>
<organism evidence="8 9">
    <name type="scientific">Dongia soli</name>
    <dbReference type="NCBI Taxonomy" id="600628"/>
    <lineage>
        <taxon>Bacteria</taxon>
        <taxon>Pseudomonadati</taxon>
        <taxon>Pseudomonadota</taxon>
        <taxon>Alphaproteobacteria</taxon>
        <taxon>Rhodospirillales</taxon>
        <taxon>Dongiaceae</taxon>
        <taxon>Dongia</taxon>
    </lineage>
</organism>
<feature type="transmembrane region" description="Helical" evidence="7">
    <location>
        <begin position="168"/>
        <end position="191"/>
    </location>
</feature>
<keyword evidence="3" id="KW-1003">Cell membrane</keyword>
<dbReference type="InterPro" id="IPR010290">
    <property type="entry name" value="TM_effector"/>
</dbReference>
<keyword evidence="2" id="KW-0813">Transport</keyword>
<dbReference type="EMBL" id="JAXCLW010000002">
    <property type="protein sequence ID" value="MDY0883115.1"/>
    <property type="molecule type" value="Genomic_DNA"/>
</dbReference>
<dbReference type="Gene3D" id="1.20.1250.20">
    <property type="entry name" value="MFS general substrate transporter like domains"/>
    <property type="match status" value="1"/>
</dbReference>
<keyword evidence="4 7" id="KW-0812">Transmembrane</keyword>
<feature type="transmembrane region" description="Helical" evidence="7">
    <location>
        <begin position="216"/>
        <end position="241"/>
    </location>
</feature>
<evidence type="ECO:0000256" key="7">
    <source>
        <dbReference type="SAM" id="Phobius"/>
    </source>
</evidence>
<protein>
    <submittedName>
        <fullName evidence="8">MFS transporter</fullName>
    </submittedName>
</protein>
<evidence type="ECO:0000256" key="4">
    <source>
        <dbReference type="ARBA" id="ARBA00022692"/>
    </source>
</evidence>
<feature type="transmembrane region" description="Helical" evidence="7">
    <location>
        <begin position="361"/>
        <end position="386"/>
    </location>
</feature>
<comment type="subcellular location">
    <subcellularLocation>
        <location evidence="1">Cell membrane</location>
        <topology evidence="1">Multi-pass membrane protein</topology>
    </subcellularLocation>
</comment>
<comment type="caution">
    <text evidence="8">The sequence shown here is derived from an EMBL/GenBank/DDBJ whole genome shotgun (WGS) entry which is preliminary data.</text>
</comment>
<feature type="transmembrane region" description="Helical" evidence="7">
    <location>
        <begin position="282"/>
        <end position="299"/>
    </location>
</feature>
<evidence type="ECO:0000313" key="9">
    <source>
        <dbReference type="Proteomes" id="UP001279642"/>
    </source>
</evidence>
<dbReference type="PANTHER" id="PTHR23513:SF9">
    <property type="entry name" value="ENTEROBACTIN EXPORTER ENTS"/>
    <property type="match status" value="1"/>
</dbReference>
<dbReference type="InterPro" id="IPR036259">
    <property type="entry name" value="MFS_trans_sf"/>
</dbReference>
<keyword evidence="6 7" id="KW-0472">Membrane</keyword>
<evidence type="ECO:0000313" key="8">
    <source>
        <dbReference type="EMBL" id="MDY0883115.1"/>
    </source>
</evidence>
<proteinExistence type="predicted"/>
<sequence>MKISFPKSSSFLRFWMSQTASTMAYQMLVVAIGWQVYDLTQSAFMLGMVGLVQFVPQLLLTLIVGHVADQYDRRRIVLLCQWLKTAMAAILAIGSLTGTLTVEIIFICACLIGGARAFELPSMQALLPKLVEPSMLARAMASAAGGREFAIIIGPALGGLIYALGSDIVYMTGAALFLAAGFLVLIIRLPFHTQRREKPTLQSLLGGVNFIRSKKVVLGAISMDLFSVLLGGATALLPIYARDILQTGPWGLGLLRTAPAIGALAMSVYLAKRPLASRVGHVMFAAVAGFGLATIVFGISRWFPLSLLALIVLGAMDMVSVVIRQTLVQLETPDEMRGRVSAVNAIFIGASNQLGEFESGVTAAWFGTVPAVVIGGIGTLLVVVAWMRLFPDLFRRDALLHEQPRVTSAVPEKSRSIPSAAP</sequence>
<feature type="transmembrane region" description="Helical" evidence="7">
    <location>
        <begin position="43"/>
        <end position="64"/>
    </location>
</feature>